<dbReference type="HOGENOM" id="CLU_1430253_0_0_1"/>
<dbReference type="InParanoid" id="B9GK14"/>
<dbReference type="AlphaFoldDB" id="B9GK14"/>
<evidence type="ECO:0000313" key="3">
    <source>
        <dbReference type="Proteomes" id="UP000006729"/>
    </source>
</evidence>
<name>B9GK14_POPTR</name>
<dbReference type="PANTHER" id="PTHR46565">
    <property type="entry name" value="COLD SHOCK DOMAIN PROTEIN 2"/>
    <property type="match status" value="1"/>
</dbReference>
<keyword evidence="3" id="KW-1185">Reference proteome</keyword>
<accession>B9GK14</accession>
<reference evidence="2 3" key="1">
    <citation type="journal article" date="2006" name="Science">
        <title>The genome of black cottonwood, Populus trichocarpa (Torr. &amp; Gray).</title>
        <authorList>
            <person name="Tuskan G.A."/>
            <person name="Difazio S."/>
            <person name="Jansson S."/>
            <person name="Bohlmann J."/>
            <person name="Grigoriev I."/>
            <person name="Hellsten U."/>
            <person name="Putnam N."/>
            <person name="Ralph S."/>
            <person name="Rombauts S."/>
            <person name="Salamov A."/>
            <person name="Schein J."/>
            <person name="Sterck L."/>
            <person name="Aerts A."/>
            <person name="Bhalerao R.R."/>
            <person name="Bhalerao R.P."/>
            <person name="Blaudez D."/>
            <person name="Boerjan W."/>
            <person name="Brun A."/>
            <person name="Brunner A."/>
            <person name="Busov V."/>
            <person name="Campbell M."/>
            <person name="Carlson J."/>
            <person name="Chalot M."/>
            <person name="Chapman J."/>
            <person name="Chen G.L."/>
            <person name="Cooper D."/>
            <person name="Coutinho P.M."/>
            <person name="Couturier J."/>
            <person name="Covert S."/>
            <person name="Cronk Q."/>
            <person name="Cunningham R."/>
            <person name="Davis J."/>
            <person name="Degroeve S."/>
            <person name="Dejardin A."/>
            <person name="Depamphilis C."/>
            <person name="Detter J."/>
            <person name="Dirks B."/>
            <person name="Dubchak I."/>
            <person name="Duplessis S."/>
            <person name="Ehlting J."/>
            <person name="Ellis B."/>
            <person name="Gendler K."/>
            <person name="Goodstein D."/>
            <person name="Gribskov M."/>
            <person name="Grimwood J."/>
            <person name="Groover A."/>
            <person name="Gunter L."/>
            <person name="Hamberger B."/>
            <person name="Heinze B."/>
            <person name="Helariutta Y."/>
            <person name="Henrissat B."/>
            <person name="Holligan D."/>
            <person name="Holt R."/>
            <person name="Huang W."/>
            <person name="Islam-Faridi N."/>
            <person name="Jones S."/>
            <person name="Jones-Rhoades M."/>
            <person name="Jorgensen R."/>
            <person name="Joshi C."/>
            <person name="Kangasjarvi J."/>
            <person name="Karlsson J."/>
            <person name="Kelleher C."/>
            <person name="Kirkpatrick R."/>
            <person name="Kirst M."/>
            <person name="Kohler A."/>
            <person name="Kalluri U."/>
            <person name="Larimer F."/>
            <person name="Leebens-Mack J."/>
            <person name="Leple J.C."/>
            <person name="Locascio P."/>
            <person name="Lou Y."/>
            <person name="Lucas S."/>
            <person name="Martin F."/>
            <person name="Montanini B."/>
            <person name="Napoli C."/>
            <person name="Nelson D.R."/>
            <person name="Nelson C."/>
            <person name="Nieminen K."/>
            <person name="Nilsson O."/>
            <person name="Pereda V."/>
            <person name="Peter G."/>
            <person name="Philippe R."/>
            <person name="Pilate G."/>
            <person name="Poliakov A."/>
            <person name="Razumovskaya J."/>
            <person name="Richardson P."/>
            <person name="Rinaldi C."/>
            <person name="Ritland K."/>
            <person name="Rouze P."/>
            <person name="Ryaboy D."/>
            <person name="Schmutz J."/>
            <person name="Schrader J."/>
            <person name="Segerman B."/>
            <person name="Shin H."/>
            <person name="Siddiqui A."/>
            <person name="Sterky F."/>
            <person name="Terry A."/>
            <person name="Tsai C.J."/>
            <person name="Uberbacher E."/>
            <person name="Unneberg P."/>
            <person name="Vahala J."/>
            <person name="Wall K."/>
            <person name="Wessler S."/>
            <person name="Yang G."/>
            <person name="Yin T."/>
            <person name="Douglas C."/>
            <person name="Marra M."/>
            <person name="Sandberg G."/>
            <person name="Van de Peer Y."/>
            <person name="Rokhsar D."/>
        </authorList>
    </citation>
    <scope>NUCLEOTIDE SEQUENCE [LARGE SCALE GENOMIC DNA]</scope>
    <source>
        <strain evidence="3">cv. Nisqually</strain>
    </source>
</reference>
<feature type="region of interest" description="Disordered" evidence="1">
    <location>
        <begin position="1"/>
        <end position="31"/>
    </location>
</feature>
<proteinExistence type="predicted"/>
<evidence type="ECO:0000313" key="2">
    <source>
        <dbReference type="EMBL" id="PNT60226.1"/>
    </source>
</evidence>
<dbReference type="STRING" id="3694.B9GK14"/>
<dbReference type="EMBL" id="CM009290">
    <property type="protein sequence ID" value="PNT60226.1"/>
    <property type="molecule type" value="Genomic_DNA"/>
</dbReference>
<dbReference type="Proteomes" id="UP000006729">
    <property type="component" value="Chromosome 1"/>
</dbReference>
<dbReference type="InterPro" id="IPR012340">
    <property type="entry name" value="NA-bd_OB-fold"/>
</dbReference>
<evidence type="ECO:0000256" key="1">
    <source>
        <dbReference type="SAM" id="MobiDB-lite"/>
    </source>
</evidence>
<sequence length="190" mass="20851">MSFSGKNVAERDLEDFNESMHDAAADEAATELNRMSRPVSLGYATERVSAPMESDKIRYAQPQHRRQTGSVKWFSSQRGYGLTAPSDGSKNPNTSIEDEILRGSEGKTEAINATAPGGRLLPNSRKLGPGENITGSSSSKSMSSRNSNTSSFNNVGPCFICGQLGHLAKNHLLNQIYFCPFYICFHYPRH</sequence>
<dbReference type="Gene3D" id="2.40.50.140">
    <property type="entry name" value="Nucleic acid-binding proteins"/>
    <property type="match status" value="1"/>
</dbReference>
<feature type="compositionally biased region" description="Low complexity" evidence="1">
    <location>
        <begin position="136"/>
        <end position="148"/>
    </location>
</feature>
<protein>
    <recommendedName>
        <fullName evidence="4">CCHC-type domain-containing protein</fullName>
    </recommendedName>
</protein>
<organism evidence="2 3">
    <name type="scientific">Populus trichocarpa</name>
    <name type="common">Western balsam poplar</name>
    <name type="synonym">Populus balsamifera subsp. trichocarpa</name>
    <dbReference type="NCBI Taxonomy" id="3694"/>
    <lineage>
        <taxon>Eukaryota</taxon>
        <taxon>Viridiplantae</taxon>
        <taxon>Streptophyta</taxon>
        <taxon>Embryophyta</taxon>
        <taxon>Tracheophyta</taxon>
        <taxon>Spermatophyta</taxon>
        <taxon>Magnoliopsida</taxon>
        <taxon>eudicotyledons</taxon>
        <taxon>Gunneridae</taxon>
        <taxon>Pentapetalae</taxon>
        <taxon>rosids</taxon>
        <taxon>fabids</taxon>
        <taxon>Malpighiales</taxon>
        <taxon>Salicaceae</taxon>
        <taxon>Saliceae</taxon>
        <taxon>Populus</taxon>
    </lineage>
</organism>
<evidence type="ECO:0008006" key="4">
    <source>
        <dbReference type="Google" id="ProtNLM"/>
    </source>
</evidence>
<dbReference type="PANTHER" id="PTHR46565:SF16">
    <property type="entry name" value="SHOCK PROTEIN, PUTATIVE-RELATED"/>
    <property type="match status" value="1"/>
</dbReference>
<dbReference type="eggNOG" id="KOG3070">
    <property type="taxonomic scope" value="Eukaryota"/>
</dbReference>
<gene>
    <name evidence="2" type="ORF">POPTR_001G459800</name>
</gene>
<feature type="region of interest" description="Disordered" evidence="1">
    <location>
        <begin position="110"/>
        <end position="148"/>
    </location>
</feature>